<gene>
    <name evidence="2" type="ORF">ebrios_9</name>
</gene>
<reference evidence="2 3" key="1">
    <citation type="submission" date="2018-02" db="EMBL/GenBank/DDBJ databases">
        <title>Complete Genome Sequence of Ebrios, a novel T7-like phage isolated from the Lagoon Ebrie in Abidjan.</title>
        <authorList>
            <person name="Ngazoa-Kakou S."/>
            <person name="Philippe C."/>
            <person name="Tremblay D.M."/>
            <person name="Loignon S."/>
            <person name="Koudou A."/>
            <person name="Abole A."/>
            <person name="Coulibaly D.N."/>
            <person name="Kan Kouassi S."/>
            <person name="Kouame-Sina M."/>
            <person name="Aoussi S."/>
            <person name="Dosso M."/>
            <person name="Moineau S."/>
        </authorList>
    </citation>
    <scope>NUCLEOTIDE SEQUENCE [LARGE SCALE GENOMIC DNA]</scope>
</reference>
<keyword evidence="3" id="KW-1185">Reference proteome</keyword>
<evidence type="ECO:0000259" key="1">
    <source>
        <dbReference type="Pfam" id="PF13392"/>
    </source>
</evidence>
<dbReference type="Gene3D" id="3.90.75.20">
    <property type="match status" value="1"/>
</dbReference>
<protein>
    <recommendedName>
        <fullName evidence="1">HNH nuclease domain-containing protein</fullName>
    </recommendedName>
</protein>
<dbReference type="InterPro" id="IPR044925">
    <property type="entry name" value="His-Me_finger_sf"/>
</dbReference>
<evidence type="ECO:0000313" key="2">
    <source>
        <dbReference type="EMBL" id="AVJ51892.2"/>
    </source>
</evidence>
<organism evidence="2 3">
    <name type="scientific">Escherichia phage Ebrios</name>
    <dbReference type="NCBI Taxonomy" id="2099356"/>
    <lineage>
        <taxon>Viruses</taxon>
        <taxon>Duplodnaviria</taxon>
        <taxon>Heunggongvirae</taxon>
        <taxon>Uroviricota</taxon>
        <taxon>Caudoviricetes</taxon>
        <taxon>Autographivirales</taxon>
        <taxon>Autotranscriptaviridae</taxon>
        <taxon>Studiervirinae</taxon>
        <taxon>Ebriosvirus</taxon>
        <taxon>Ebriosvirus ebrios</taxon>
        <taxon>Teseptimavirus ebrios</taxon>
    </lineage>
</organism>
<dbReference type="SUPFAM" id="SSF54060">
    <property type="entry name" value="His-Me finger endonucleases"/>
    <property type="match status" value="1"/>
</dbReference>
<accession>A0A2P1CL12</accession>
<dbReference type="InterPro" id="IPR003615">
    <property type="entry name" value="HNH_nuc"/>
</dbReference>
<feature type="domain" description="HNH nuclease" evidence="1">
    <location>
        <begin position="60"/>
        <end position="102"/>
    </location>
</feature>
<dbReference type="Proteomes" id="UP000240985">
    <property type="component" value="Segment"/>
</dbReference>
<dbReference type="EMBL" id="MG966531">
    <property type="protein sequence ID" value="AVJ51892.2"/>
    <property type="molecule type" value="Genomic_DNA"/>
</dbReference>
<proteinExistence type="predicted"/>
<evidence type="ECO:0000313" key="3">
    <source>
        <dbReference type="Proteomes" id="UP000240985"/>
    </source>
</evidence>
<dbReference type="Pfam" id="PF13392">
    <property type="entry name" value="HNH_3"/>
    <property type="match status" value="1"/>
</dbReference>
<name>A0A2P1CL12_9CAUD</name>
<sequence>MAHCVTRLSVASEELRTIQQRRYKLDPAAPSGVASSKGKPIGSRRKDGYWVLSCGGKHILAHRVVWVLHNGPIPDGLVIDHINRNPSDNRIENLRCVPQSVNLANVSVRPHCKSGEKYIAFDSRTGRFTVRIRRVNHGTFATLEEAIAKRDSVM</sequence>